<reference evidence="2 3" key="1">
    <citation type="submission" date="2019-08" db="EMBL/GenBank/DDBJ databases">
        <title>Bacillus genomes from the desert of Cuatro Cienegas, Coahuila.</title>
        <authorList>
            <person name="Olmedo-Alvarez G."/>
        </authorList>
    </citation>
    <scope>NUCLEOTIDE SEQUENCE [LARGE SCALE GENOMIC DNA]</scope>
    <source>
        <strain evidence="2 3">CH446_14T</strain>
    </source>
</reference>
<feature type="transmembrane region" description="Helical" evidence="1">
    <location>
        <begin position="131"/>
        <end position="149"/>
    </location>
</feature>
<name>A0A5D4RHF7_9BACI</name>
<dbReference type="Pfam" id="PF24124">
    <property type="entry name" value="YphA"/>
    <property type="match status" value="1"/>
</dbReference>
<feature type="transmembrane region" description="Helical" evidence="1">
    <location>
        <begin position="161"/>
        <end position="180"/>
    </location>
</feature>
<keyword evidence="1" id="KW-1133">Transmembrane helix</keyword>
<feature type="transmembrane region" description="Helical" evidence="1">
    <location>
        <begin position="29"/>
        <end position="46"/>
    </location>
</feature>
<keyword evidence="1" id="KW-0812">Transmembrane</keyword>
<dbReference type="InterPro" id="IPR014617">
    <property type="entry name" value="YphA_Bacsu"/>
</dbReference>
<dbReference type="PIRSF" id="PIRSF036710">
    <property type="entry name" value="YphA_Bacsu"/>
    <property type="match status" value="1"/>
</dbReference>
<sequence>MEGFYFYMGAWCCWVAAAFFMNRQQRGRTALSACLLIAIIVSPYTISLGSIHISAAGAFILICCYAEAGRITGLKAIYFFVSVFMIMLAYTSFQLFALFDPVWVVFKKEWMLAAIMFALSAVLFTDCRKRIAAVLTGAIQGDFLFSLVLKKLSLVYEAWSFSFLDIAAISACALLLWDGFVKLAAYLERQAANLEKEKQKIL</sequence>
<evidence type="ECO:0000256" key="1">
    <source>
        <dbReference type="SAM" id="Phobius"/>
    </source>
</evidence>
<gene>
    <name evidence="2" type="ORF">FZD51_08885</name>
</gene>
<proteinExistence type="predicted"/>
<protein>
    <submittedName>
        <fullName evidence="2">Uncharacterized protein</fullName>
    </submittedName>
</protein>
<keyword evidence="1" id="KW-0472">Membrane</keyword>
<dbReference type="RefSeq" id="WP_148974443.1">
    <property type="nucleotide sequence ID" value="NZ_JBNIKT010000015.1"/>
</dbReference>
<evidence type="ECO:0000313" key="2">
    <source>
        <dbReference type="EMBL" id="TYS49316.1"/>
    </source>
</evidence>
<comment type="caution">
    <text evidence="2">The sequence shown here is derived from an EMBL/GenBank/DDBJ whole genome shotgun (WGS) entry which is preliminary data.</text>
</comment>
<feature type="transmembrane region" description="Helical" evidence="1">
    <location>
        <begin position="6"/>
        <end position="22"/>
    </location>
</feature>
<feature type="transmembrane region" description="Helical" evidence="1">
    <location>
        <begin position="52"/>
        <end position="69"/>
    </location>
</feature>
<evidence type="ECO:0000313" key="3">
    <source>
        <dbReference type="Proteomes" id="UP000322139"/>
    </source>
</evidence>
<feature type="transmembrane region" description="Helical" evidence="1">
    <location>
        <begin position="105"/>
        <end position="124"/>
    </location>
</feature>
<feature type="transmembrane region" description="Helical" evidence="1">
    <location>
        <begin position="76"/>
        <end position="99"/>
    </location>
</feature>
<accession>A0A5D4RHF7</accession>
<dbReference type="Proteomes" id="UP000322139">
    <property type="component" value="Unassembled WGS sequence"/>
</dbReference>
<dbReference type="EMBL" id="VTER01000004">
    <property type="protein sequence ID" value="TYS49316.1"/>
    <property type="molecule type" value="Genomic_DNA"/>
</dbReference>
<dbReference type="AlphaFoldDB" id="A0A5D4RHF7"/>
<organism evidence="2 3">
    <name type="scientific">Bacillus infantis</name>
    <dbReference type="NCBI Taxonomy" id="324767"/>
    <lineage>
        <taxon>Bacteria</taxon>
        <taxon>Bacillati</taxon>
        <taxon>Bacillota</taxon>
        <taxon>Bacilli</taxon>
        <taxon>Bacillales</taxon>
        <taxon>Bacillaceae</taxon>
        <taxon>Bacillus</taxon>
    </lineage>
</organism>